<feature type="chain" id="PRO_5026249954" description="AA1-like domain-containing protein" evidence="1">
    <location>
        <begin position="19"/>
        <end position="152"/>
    </location>
</feature>
<keyword evidence="1" id="KW-0732">Signal</keyword>
<dbReference type="EMBL" id="MU005592">
    <property type="protein sequence ID" value="KAF2681258.1"/>
    <property type="molecule type" value="Genomic_DNA"/>
</dbReference>
<evidence type="ECO:0000313" key="2">
    <source>
        <dbReference type="EMBL" id="KAF2681258.1"/>
    </source>
</evidence>
<evidence type="ECO:0008006" key="4">
    <source>
        <dbReference type="Google" id="ProtNLM"/>
    </source>
</evidence>
<keyword evidence="3" id="KW-1185">Reference proteome</keyword>
<reference evidence="2" key="1">
    <citation type="journal article" date="2020" name="Stud. Mycol.">
        <title>101 Dothideomycetes genomes: a test case for predicting lifestyles and emergence of pathogens.</title>
        <authorList>
            <person name="Haridas S."/>
            <person name="Albert R."/>
            <person name="Binder M."/>
            <person name="Bloem J."/>
            <person name="Labutti K."/>
            <person name="Salamov A."/>
            <person name="Andreopoulos B."/>
            <person name="Baker S."/>
            <person name="Barry K."/>
            <person name="Bills G."/>
            <person name="Bluhm B."/>
            <person name="Cannon C."/>
            <person name="Castanera R."/>
            <person name="Culley D."/>
            <person name="Daum C."/>
            <person name="Ezra D."/>
            <person name="Gonzalez J."/>
            <person name="Henrissat B."/>
            <person name="Kuo A."/>
            <person name="Liang C."/>
            <person name="Lipzen A."/>
            <person name="Lutzoni F."/>
            <person name="Magnuson J."/>
            <person name="Mondo S."/>
            <person name="Nolan M."/>
            <person name="Ohm R."/>
            <person name="Pangilinan J."/>
            <person name="Park H.-J."/>
            <person name="Ramirez L."/>
            <person name="Alfaro M."/>
            <person name="Sun H."/>
            <person name="Tritt A."/>
            <person name="Yoshinaga Y."/>
            <person name="Zwiers L.-H."/>
            <person name="Turgeon B."/>
            <person name="Goodwin S."/>
            <person name="Spatafora J."/>
            <person name="Crous P."/>
            <person name="Grigoriev I."/>
        </authorList>
    </citation>
    <scope>NUCLEOTIDE SEQUENCE</scope>
    <source>
        <strain evidence="2">CBS 122367</strain>
    </source>
</reference>
<dbReference type="AlphaFoldDB" id="A0A6G1IT31"/>
<protein>
    <recommendedName>
        <fullName evidence="4">AA1-like domain-containing protein</fullName>
    </recommendedName>
</protein>
<dbReference type="OrthoDB" id="3795775at2759"/>
<proteinExistence type="predicted"/>
<gene>
    <name evidence="2" type="ORF">K458DRAFT_489400</name>
</gene>
<evidence type="ECO:0000313" key="3">
    <source>
        <dbReference type="Proteomes" id="UP000799291"/>
    </source>
</evidence>
<organism evidence="2 3">
    <name type="scientific">Lentithecium fluviatile CBS 122367</name>
    <dbReference type="NCBI Taxonomy" id="1168545"/>
    <lineage>
        <taxon>Eukaryota</taxon>
        <taxon>Fungi</taxon>
        <taxon>Dikarya</taxon>
        <taxon>Ascomycota</taxon>
        <taxon>Pezizomycotina</taxon>
        <taxon>Dothideomycetes</taxon>
        <taxon>Pleosporomycetidae</taxon>
        <taxon>Pleosporales</taxon>
        <taxon>Massarineae</taxon>
        <taxon>Lentitheciaceae</taxon>
        <taxon>Lentithecium</taxon>
    </lineage>
</organism>
<accession>A0A6G1IT31</accession>
<feature type="signal peptide" evidence="1">
    <location>
        <begin position="1"/>
        <end position="18"/>
    </location>
</feature>
<dbReference type="Proteomes" id="UP000799291">
    <property type="component" value="Unassembled WGS sequence"/>
</dbReference>
<sequence>MHIPLFFVLGFFLSTCTPAPLNPSIPLPRWTITAFSAYISPTLSYASFKYTSTNVGDTLVLHCAIEPSTAPIYLPTKTSCGEKKELWFRLSENEVVLQRTWMVKPGQWVTGIASQGTYWVEEGRNGNVTNVEGGEMHTRTAEWEFPIQTIIG</sequence>
<name>A0A6G1IT31_9PLEO</name>
<evidence type="ECO:0000256" key="1">
    <source>
        <dbReference type="SAM" id="SignalP"/>
    </source>
</evidence>